<evidence type="ECO:0000313" key="10">
    <source>
        <dbReference type="Proteomes" id="UP000052967"/>
    </source>
</evidence>
<dbReference type="Proteomes" id="UP000052967">
    <property type="component" value="Unassembled WGS sequence"/>
</dbReference>
<evidence type="ECO:0000256" key="6">
    <source>
        <dbReference type="ARBA" id="ARBA00023157"/>
    </source>
</evidence>
<dbReference type="GO" id="GO:0038023">
    <property type="term" value="F:signaling receptor activity"/>
    <property type="evidence" value="ECO:0007669"/>
    <property type="project" value="InterPro"/>
</dbReference>
<dbReference type="InterPro" id="IPR007110">
    <property type="entry name" value="Ig-like_dom"/>
</dbReference>
<dbReference type="EMBL" id="KK692636">
    <property type="protein sequence ID" value="KFQ22404.1"/>
    <property type="molecule type" value="Genomic_DNA"/>
</dbReference>
<accession>A0A091QA32</accession>
<organism evidence="9 10">
    <name type="scientific">Merops nubicus</name>
    <name type="common">Northern carmine bee-eater</name>
    <dbReference type="NCBI Taxonomy" id="57421"/>
    <lineage>
        <taxon>Eukaryota</taxon>
        <taxon>Metazoa</taxon>
        <taxon>Chordata</taxon>
        <taxon>Craniata</taxon>
        <taxon>Vertebrata</taxon>
        <taxon>Euteleostomi</taxon>
        <taxon>Archelosauria</taxon>
        <taxon>Archosauria</taxon>
        <taxon>Dinosauria</taxon>
        <taxon>Saurischia</taxon>
        <taxon>Theropoda</taxon>
        <taxon>Coelurosauria</taxon>
        <taxon>Aves</taxon>
        <taxon>Neognathae</taxon>
        <taxon>Neoaves</taxon>
        <taxon>Telluraves</taxon>
        <taxon>Coraciimorphae</taxon>
        <taxon>Coraciiformes</taxon>
        <taxon>Meropidae</taxon>
        <taxon>Merops</taxon>
    </lineage>
</organism>
<evidence type="ECO:0000259" key="8">
    <source>
        <dbReference type="PROSITE" id="PS50835"/>
    </source>
</evidence>
<evidence type="ECO:0000256" key="1">
    <source>
        <dbReference type="ARBA" id="ARBA00004167"/>
    </source>
</evidence>
<reference evidence="9 10" key="1">
    <citation type="submission" date="2014-04" db="EMBL/GenBank/DDBJ databases">
        <title>Genome evolution of avian class.</title>
        <authorList>
            <person name="Zhang G."/>
            <person name="Li C."/>
        </authorList>
    </citation>
    <scope>NUCLEOTIDE SEQUENCE [LARGE SCALE GENOMIC DNA]</scope>
    <source>
        <strain evidence="9">BGI_N331</strain>
    </source>
</reference>
<dbReference type="InterPro" id="IPR013783">
    <property type="entry name" value="Ig-like_fold"/>
</dbReference>
<dbReference type="PANTHER" id="PTHR21462">
    <property type="entry name" value="CELL SURFACE GLYCOPROTEIN OX2 RECEPTOR PRECURSOR"/>
    <property type="match status" value="1"/>
</dbReference>
<evidence type="ECO:0000256" key="2">
    <source>
        <dbReference type="ARBA" id="ARBA00008215"/>
    </source>
</evidence>
<comment type="similarity">
    <text evidence="2">Belongs to the CD200R family.</text>
</comment>
<dbReference type="GO" id="GO:0009897">
    <property type="term" value="C:external side of plasma membrane"/>
    <property type="evidence" value="ECO:0007669"/>
    <property type="project" value="TreeGrafter"/>
</dbReference>
<gene>
    <name evidence="9" type="ORF">N331_12329</name>
</gene>
<dbReference type="Pfam" id="PF07686">
    <property type="entry name" value="V-set"/>
    <property type="match status" value="1"/>
</dbReference>
<keyword evidence="4" id="KW-1133">Transmembrane helix</keyword>
<dbReference type="InterPro" id="IPR036179">
    <property type="entry name" value="Ig-like_dom_sf"/>
</dbReference>
<feature type="non-terminal residue" evidence="9">
    <location>
        <position position="1"/>
    </location>
</feature>
<dbReference type="InterPro" id="IPR040012">
    <property type="entry name" value="CD200R"/>
</dbReference>
<name>A0A091QA32_MERNU</name>
<dbReference type="SUPFAM" id="SSF48726">
    <property type="entry name" value="Immunoglobulin"/>
    <property type="match status" value="2"/>
</dbReference>
<proteinExistence type="inferred from homology"/>
<dbReference type="InterPro" id="IPR013106">
    <property type="entry name" value="Ig_V-set"/>
</dbReference>
<protein>
    <submittedName>
        <fullName evidence="9">Cell surface glycoprotein CD200 receptor 1-A</fullName>
    </submittedName>
</protein>
<keyword evidence="3" id="KW-0812">Transmembrane</keyword>
<dbReference type="AlphaFoldDB" id="A0A091QA32"/>
<dbReference type="PANTHER" id="PTHR21462:SF2">
    <property type="entry name" value="CELL SURFACE GLYCOPROTEIN CD200 RECEPTOR 2"/>
    <property type="match status" value="1"/>
</dbReference>
<keyword evidence="5" id="KW-0472">Membrane</keyword>
<evidence type="ECO:0000256" key="7">
    <source>
        <dbReference type="ARBA" id="ARBA00023180"/>
    </source>
</evidence>
<keyword evidence="7" id="KW-0325">Glycoprotein</keyword>
<dbReference type="PROSITE" id="PS50835">
    <property type="entry name" value="IG_LIKE"/>
    <property type="match status" value="1"/>
</dbReference>
<dbReference type="SMART" id="SM00409">
    <property type="entry name" value="IG"/>
    <property type="match status" value="1"/>
</dbReference>
<feature type="non-terminal residue" evidence="9">
    <location>
        <position position="176"/>
    </location>
</feature>
<keyword evidence="6" id="KW-1015">Disulfide bond</keyword>
<comment type="subcellular location">
    <subcellularLocation>
        <location evidence="1">Membrane</location>
        <topology evidence="1">Single-pass membrane protein</topology>
    </subcellularLocation>
</comment>
<evidence type="ECO:0000256" key="4">
    <source>
        <dbReference type="ARBA" id="ARBA00022989"/>
    </source>
</evidence>
<dbReference type="GO" id="GO:0150077">
    <property type="term" value="P:regulation of neuroinflammatory response"/>
    <property type="evidence" value="ECO:0007669"/>
    <property type="project" value="InterPro"/>
</dbReference>
<keyword evidence="10" id="KW-1185">Reference proteome</keyword>
<dbReference type="Gene3D" id="2.60.40.10">
    <property type="entry name" value="Immunoglobulins"/>
    <property type="match status" value="2"/>
</dbReference>
<evidence type="ECO:0000256" key="5">
    <source>
        <dbReference type="ARBA" id="ARBA00023136"/>
    </source>
</evidence>
<evidence type="ECO:0000313" key="9">
    <source>
        <dbReference type="EMBL" id="KFQ22404.1"/>
    </source>
</evidence>
<keyword evidence="9" id="KW-0675">Receptor</keyword>
<sequence>VGDTSVLPCPPSSNITLITWKISPKVGVSCTLGYRTDRKWTNRTNCHDSINWKSTPDQDPALEIRQVGTAHEGNYTCEVAATEGNFHETYHLTVLAPPRLVLHCDEHGNPVCQAVAGKPPAGISWAPESSSAPREEGHDNGTVTVLSTFTACSTNVTNATCLVSHPTGNQSKLITC</sequence>
<dbReference type="InterPro" id="IPR003599">
    <property type="entry name" value="Ig_sub"/>
</dbReference>
<feature type="domain" description="Ig-like" evidence="8">
    <location>
        <begin position="1"/>
        <end position="93"/>
    </location>
</feature>
<evidence type="ECO:0000256" key="3">
    <source>
        <dbReference type="ARBA" id="ARBA00022692"/>
    </source>
</evidence>